<dbReference type="EMBL" id="VCQV01000019">
    <property type="protein sequence ID" value="TWP35439.1"/>
    <property type="molecule type" value="Genomic_DNA"/>
</dbReference>
<evidence type="ECO:0000259" key="4">
    <source>
        <dbReference type="Pfam" id="PF01557"/>
    </source>
</evidence>
<reference evidence="5 6" key="1">
    <citation type="submission" date="2019-05" db="EMBL/GenBank/DDBJ databases">
        <authorList>
            <person name="Lee S.D."/>
        </authorList>
    </citation>
    <scope>NUCLEOTIDE SEQUENCE [LARGE SCALE GENOMIC DNA]</scope>
    <source>
        <strain evidence="5 6">C5-26</strain>
    </source>
</reference>
<evidence type="ECO:0000313" key="5">
    <source>
        <dbReference type="EMBL" id="TWP35439.1"/>
    </source>
</evidence>
<keyword evidence="6" id="KW-1185">Reference proteome</keyword>
<evidence type="ECO:0000313" key="6">
    <source>
        <dbReference type="Proteomes" id="UP000320244"/>
    </source>
</evidence>
<dbReference type="OrthoDB" id="9805307at2"/>
<evidence type="ECO:0000256" key="3">
    <source>
        <dbReference type="SAM" id="MobiDB-lite"/>
    </source>
</evidence>
<dbReference type="InterPro" id="IPR051121">
    <property type="entry name" value="FAH"/>
</dbReference>
<dbReference type="PANTHER" id="PTHR42796:SF4">
    <property type="entry name" value="FUMARYLACETOACETATE HYDROLASE DOMAIN-CONTAINING PROTEIN 2A"/>
    <property type="match status" value="1"/>
</dbReference>
<dbReference type="Proteomes" id="UP000320244">
    <property type="component" value="Unassembled WGS sequence"/>
</dbReference>
<dbReference type="GO" id="GO:0044281">
    <property type="term" value="P:small molecule metabolic process"/>
    <property type="evidence" value="ECO:0007669"/>
    <property type="project" value="UniProtKB-ARBA"/>
</dbReference>
<feature type="compositionally biased region" description="Basic and acidic residues" evidence="3">
    <location>
        <begin position="283"/>
        <end position="297"/>
    </location>
</feature>
<dbReference type="AlphaFoldDB" id="A0A563DZ92"/>
<feature type="domain" description="Fumarylacetoacetase-like C-terminal" evidence="4">
    <location>
        <begin position="73"/>
        <end position="279"/>
    </location>
</feature>
<reference evidence="5 6" key="2">
    <citation type="submission" date="2019-08" db="EMBL/GenBank/DDBJ databases">
        <title>Jejuicoccus antrihumi gen. nov., sp. nov., a new member of the family Dermacoccaceae isolated from a cave.</title>
        <authorList>
            <person name="Schumann P."/>
            <person name="Kim I.S."/>
        </authorList>
    </citation>
    <scope>NUCLEOTIDE SEQUENCE [LARGE SCALE GENOMIC DNA]</scope>
    <source>
        <strain evidence="5 6">C5-26</strain>
    </source>
</reference>
<dbReference type="PANTHER" id="PTHR42796">
    <property type="entry name" value="FUMARYLACETOACETATE HYDROLASE DOMAIN-CONTAINING PROTEIN 2A-RELATED"/>
    <property type="match status" value="1"/>
</dbReference>
<protein>
    <submittedName>
        <fullName evidence="5">Fumarylacetoacetate hydrolase family protein</fullName>
    </submittedName>
</protein>
<keyword evidence="2" id="KW-0479">Metal-binding</keyword>
<dbReference type="InterPro" id="IPR011234">
    <property type="entry name" value="Fumarylacetoacetase-like_C"/>
</dbReference>
<comment type="caution">
    <text evidence="5">The sequence shown here is derived from an EMBL/GenBank/DDBJ whole genome shotgun (WGS) entry which is preliminary data.</text>
</comment>
<keyword evidence="5" id="KW-0378">Hydrolase</keyword>
<dbReference type="Pfam" id="PF01557">
    <property type="entry name" value="FAA_hydrolase"/>
    <property type="match status" value="1"/>
</dbReference>
<dbReference type="SUPFAM" id="SSF56529">
    <property type="entry name" value="FAH"/>
    <property type="match status" value="1"/>
</dbReference>
<comment type="similarity">
    <text evidence="1">Belongs to the FAH family.</text>
</comment>
<accession>A0A563DZ92</accession>
<dbReference type="Gene3D" id="3.90.850.10">
    <property type="entry name" value="Fumarylacetoacetase-like, C-terminal domain"/>
    <property type="match status" value="1"/>
</dbReference>
<dbReference type="GO" id="GO:0016787">
    <property type="term" value="F:hydrolase activity"/>
    <property type="evidence" value="ECO:0007669"/>
    <property type="project" value="UniProtKB-KW"/>
</dbReference>
<gene>
    <name evidence="5" type="ORF">FGL98_13765</name>
</gene>
<organism evidence="5 6">
    <name type="scientific">Leekyejoonella antrihumi</name>
    <dbReference type="NCBI Taxonomy" id="1660198"/>
    <lineage>
        <taxon>Bacteria</taxon>
        <taxon>Bacillati</taxon>
        <taxon>Actinomycetota</taxon>
        <taxon>Actinomycetes</taxon>
        <taxon>Micrococcales</taxon>
        <taxon>Dermacoccaceae</taxon>
        <taxon>Leekyejoonella</taxon>
    </lineage>
</organism>
<sequence length="308" mass="32224">MRLVRVGAPGSERPGVIDGAGVLRDLSPLTADIDAAFLAGDWAADVRSALEADTLPTLEPGRLGAPIARPGNVVGIGLNYADHAARAGVAVPSEPIVFLKASSSVVGPTDVIRIPSGSTQTDWEAELGVVIGAPLRLCDDPDQALRSIAGLVAADDVTEREHAASGPTWAKGKCHDTFCPIGPWLVSPDEVGDLQDLRIELWVNGERRQAGSTAQMTFGVGELLAYVSRHMTLHPGDLVLTGTPGGVAGHHASPAPYLRAGDVVELEVTGLGRQRTHVVAHDDVSARLTDDTARSRPEQVPAGQETRP</sequence>
<name>A0A563DZ92_9MICO</name>
<evidence type="ECO:0000256" key="1">
    <source>
        <dbReference type="ARBA" id="ARBA00010211"/>
    </source>
</evidence>
<feature type="region of interest" description="Disordered" evidence="3">
    <location>
        <begin position="283"/>
        <end position="308"/>
    </location>
</feature>
<dbReference type="GO" id="GO:0046872">
    <property type="term" value="F:metal ion binding"/>
    <property type="evidence" value="ECO:0007669"/>
    <property type="project" value="UniProtKB-KW"/>
</dbReference>
<proteinExistence type="inferred from homology"/>
<dbReference type="InterPro" id="IPR036663">
    <property type="entry name" value="Fumarylacetoacetase_C_sf"/>
</dbReference>
<evidence type="ECO:0000256" key="2">
    <source>
        <dbReference type="ARBA" id="ARBA00022723"/>
    </source>
</evidence>
<dbReference type="RefSeq" id="WP_146317384.1">
    <property type="nucleotide sequence ID" value="NZ_VCQV01000019.1"/>
</dbReference>